<reference evidence="1 2" key="1">
    <citation type="submission" date="2012-10" db="EMBL/GenBank/DDBJ databases">
        <authorList>
            <person name="Zafar N."/>
            <person name="Inman J."/>
            <person name="Hall N."/>
            <person name="Lorenzi H."/>
            <person name="Caler E."/>
        </authorList>
    </citation>
    <scope>NUCLEOTIDE SEQUENCE [LARGE SCALE GENOMIC DNA]</scope>
    <source>
        <strain evidence="1 2">IP1</strain>
    </source>
</reference>
<accession>L7FND8</accession>
<keyword evidence="2" id="KW-1185">Reference proteome</keyword>
<protein>
    <submittedName>
        <fullName evidence="1">Glutamine/asparagine-rich protein pqn-25, putative</fullName>
    </submittedName>
</protein>
<dbReference type="Proteomes" id="UP000014680">
    <property type="component" value="Unassembled WGS sequence"/>
</dbReference>
<dbReference type="PANTHER" id="PTHR45756:SF1">
    <property type="entry name" value="PROTEIN KINASE DOMAIN CONTAINING PROTEIN"/>
    <property type="match status" value="1"/>
</dbReference>
<organism evidence="1 2">
    <name type="scientific">Entamoeba invadens IP1</name>
    <dbReference type="NCBI Taxonomy" id="370355"/>
    <lineage>
        <taxon>Eukaryota</taxon>
        <taxon>Amoebozoa</taxon>
        <taxon>Evosea</taxon>
        <taxon>Archamoebae</taxon>
        <taxon>Mastigamoebida</taxon>
        <taxon>Entamoebidae</taxon>
        <taxon>Entamoeba</taxon>
    </lineage>
</organism>
<dbReference type="AlphaFoldDB" id="L7FND8"/>
<dbReference type="VEuPathDB" id="AmoebaDB:EIN_214370"/>
<dbReference type="PANTHER" id="PTHR45756">
    <property type="entry name" value="PALMITOYLTRANSFERASE"/>
    <property type="match status" value="1"/>
</dbReference>
<dbReference type="KEGG" id="eiv:EIN_214370"/>
<name>L7FND8_ENTIV</name>
<dbReference type="EMBL" id="KB206826">
    <property type="protein sequence ID" value="ELP87659.1"/>
    <property type="molecule type" value="Genomic_DNA"/>
</dbReference>
<dbReference type="InterPro" id="IPR009030">
    <property type="entry name" value="Growth_fac_rcpt_cys_sf"/>
</dbReference>
<dbReference type="SUPFAM" id="SSF57184">
    <property type="entry name" value="Growth factor receptor domain"/>
    <property type="match status" value="2"/>
</dbReference>
<dbReference type="GeneID" id="14886641"/>
<dbReference type="InterPro" id="IPR053215">
    <property type="entry name" value="TKL_Ser/Thr_kinase"/>
</dbReference>
<gene>
    <name evidence="1" type="ORF">EIN_214370</name>
</gene>
<evidence type="ECO:0000313" key="2">
    <source>
        <dbReference type="Proteomes" id="UP000014680"/>
    </source>
</evidence>
<proteinExistence type="predicted"/>
<sequence length="542" mass="61395">MFEYFYNFTNGKGYLISNKKLIRFCPQGTPLDKDVVCTLKKPMYTPNSPTNMENAFDYPHFTTSVIEEFDMVDASFLYSTSLNTITCNCDSIYNFTLYQNVTKLQIDCIGNIKSLVLYENTNIVISKNTTLSRIYSIDFSENNKTFILLEKVSDNNVISNCFLVKVTNNKITGVVCHSDFLNDNGECFSLVINCGTYNKNNKCVLCKSGYVLNDNSKCISSETCLYGTITNCYKCQNGYIRNNNECVFDTKCQYSDGSVCIKYHAGNSYNKCESCASNCTLCGYNLCFICNNNFILNNETLCVKKIDVVSNKVLIIGCNDMFYIDNGVCNTCLSKFENSLNCDKHNTISCEVNYTITYEKKCEYFICQNETFTEQNGMFILEKDKCVYIVNNKCVECENKYILNINRTCVNITNDTSTTVCVTYYKYACISCAVGYYLSNARCYLCSENCTSCHESGTKCLSCKSGFYQSDIYQCQPSTELLNKCDNVSTITTGCYQCKDQYYRVGMDCLKCLLNCSTCNTKNKCLACNLTNYKTNSGDCLP</sequence>
<evidence type="ECO:0000313" key="1">
    <source>
        <dbReference type="EMBL" id="ELP87659.1"/>
    </source>
</evidence>
<dbReference type="OrthoDB" id="30378at2759"/>
<dbReference type="RefSeq" id="XP_004254430.1">
    <property type="nucleotide sequence ID" value="XM_004254382.1"/>
</dbReference>